<name>A0A0K0NL01_9CAUD</name>
<gene>
    <name evidence="1" type="ORF">GMA3_76</name>
</gene>
<dbReference type="GeneID" id="26516947"/>
<dbReference type="Proteomes" id="UP000204451">
    <property type="component" value="Segment"/>
</dbReference>
<proteinExistence type="predicted"/>
<evidence type="ECO:0000313" key="1">
    <source>
        <dbReference type="EMBL" id="AKL88253.1"/>
    </source>
</evidence>
<protein>
    <submittedName>
        <fullName evidence="1">Uncharacterized protein</fullName>
    </submittedName>
</protein>
<dbReference type="RefSeq" id="YP_009188644.1">
    <property type="nucleotide sequence ID" value="NC_028668.1"/>
</dbReference>
<accession>A0A0K0NL01</accession>
<organism evidence="1 2">
    <name type="scientific">Gordonia phage GMA3</name>
    <dbReference type="NCBI Taxonomy" id="1647284"/>
    <lineage>
        <taxon>Viruses</taxon>
        <taxon>Duplodnaviria</taxon>
        <taxon>Heunggongvirae</taxon>
        <taxon>Uroviricota</taxon>
        <taxon>Caudoviricetes</taxon>
        <taxon>Gamtrevirus</taxon>
        <taxon>Gamtrevirus GMA3</taxon>
    </lineage>
</organism>
<dbReference type="KEGG" id="vg:26516947"/>
<sequence length="278" mass="31115">MVLTQNSERLMKEIYYTTGEHKFYPDSMFGDFVDLDIHVSAHHDNSKLAVEMNEKNVTFEVERTHIGSPAVLVKYHGTPIVHYTAPVWEHESQLSKDATHHNVAWFRPYRSSTNSYVPFPSDSVILPLLMKSPESGALAEAASPFALPIIPEAGIFLPVSSQINGDWITYFRGMDDRAVEQFFTARLGTSTLEDIRTAWLDNVGVNDHISADSSVVVEAVLEGLDFSKVELNGGISPEEMKLGTKKESIVSYLTRMSGLAWSLLPRRSDAPDLGWERK</sequence>
<reference evidence="1 2" key="1">
    <citation type="journal article" date="2015" name="PLoS ONE">
        <title>Lysis to Kill: Evaluation of the Lytic Abilities, and Genomics of Nine Bacteriophages Infective for Gordonia spp. and Their Potential Use in Activated Sludge Foam Biocontrol.</title>
        <authorList>
            <person name="Dyson Z.A."/>
            <person name="Tucci J."/>
            <person name="Seviour R.J."/>
            <person name="Petrovski S."/>
        </authorList>
    </citation>
    <scope>NUCLEOTIDE SEQUENCE [LARGE SCALE GENOMIC DNA]</scope>
</reference>
<keyword evidence="2" id="KW-1185">Reference proteome</keyword>
<dbReference type="EMBL" id="KR063279">
    <property type="protein sequence ID" value="AKL88253.1"/>
    <property type="molecule type" value="Genomic_DNA"/>
</dbReference>
<evidence type="ECO:0000313" key="2">
    <source>
        <dbReference type="Proteomes" id="UP000204451"/>
    </source>
</evidence>